<dbReference type="AlphaFoldDB" id="A0A9W8HR65"/>
<feature type="region of interest" description="Disordered" evidence="1">
    <location>
        <begin position="311"/>
        <end position="353"/>
    </location>
</feature>
<dbReference type="Proteomes" id="UP001140094">
    <property type="component" value="Unassembled WGS sequence"/>
</dbReference>
<feature type="region of interest" description="Disordered" evidence="1">
    <location>
        <begin position="119"/>
        <end position="149"/>
    </location>
</feature>
<organism evidence="2 3">
    <name type="scientific">Coemansia guatemalensis</name>
    <dbReference type="NCBI Taxonomy" id="2761395"/>
    <lineage>
        <taxon>Eukaryota</taxon>
        <taxon>Fungi</taxon>
        <taxon>Fungi incertae sedis</taxon>
        <taxon>Zoopagomycota</taxon>
        <taxon>Kickxellomycotina</taxon>
        <taxon>Kickxellomycetes</taxon>
        <taxon>Kickxellales</taxon>
        <taxon>Kickxellaceae</taxon>
        <taxon>Coemansia</taxon>
    </lineage>
</organism>
<keyword evidence="3" id="KW-1185">Reference proteome</keyword>
<feature type="compositionally biased region" description="Polar residues" evidence="1">
    <location>
        <begin position="336"/>
        <end position="350"/>
    </location>
</feature>
<reference evidence="2" key="1">
    <citation type="submission" date="2022-07" db="EMBL/GenBank/DDBJ databases">
        <title>Phylogenomic reconstructions and comparative analyses of Kickxellomycotina fungi.</title>
        <authorList>
            <person name="Reynolds N.K."/>
            <person name="Stajich J.E."/>
            <person name="Barry K."/>
            <person name="Grigoriev I.V."/>
            <person name="Crous P."/>
            <person name="Smith M.E."/>
        </authorList>
    </citation>
    <scope>NUCLEOTIDE SEQUENCE</scope>
    <source>
        <strain evidence="2">NRRL 1565</strain>
    </source>
</reference>
<evidence type="ECO:0000313" key="2">
    <source>
        <dbReference type="EMBL" id="KAJ2798634.1"/>
    </source>
</evidence>
<sequence>AKLSQFKGAAQENSQDSVNGGGGNSAMDRSRYTLKCKALDELTHKYAAKCKEYDQLLSKYKQLQSRGQEQSTVWAGTKTARQQVPGKVYTFDDFDELEKKMSPQYSGGRAKRTNTGLLVSPTRAGPAVTAQRTAASSITPTKRARKEPSGFRKLNLLSSPPLFANNGAFGAPTVTREHQMASPIPPRTIAPRAPTEAAAAAGVKYSSQETRLDFSDMDIPNDAVVELCPATDDEEDGKVDMDDMSDADRWQGIIEQPEQGHQKSTEAWVAGVRGERLQRILDAIGDCEECRAFYSMPGLALPRRDPSTLCIHKKSKGKTPIPLTTPASAPEKAHLSESSMQAPKSEQRPSTPEHFWDIDYFPAIRTAGPEVLRKSKG</sequence>
<feature type="non-terminal residue" evidence="2">
    <location>
        <position position="1"/>
    </location>
</feature>
<protein>
    <submittedName>
        <fullName evidence="2">Uncharacterized protein</fullName>
    </submittedName>
</protein>
<feature type="compositionally biased region" description="Polar residues" evidence="1">
    <location>
        <begin position="130"/>
        <end position="140"/>
    </location>
</feature>
<accession>A0A9W8HR65</accession>
<evidence type="ECO:0000256" key="1">
    <source>
        <dbReference type="SAM" id="MobiDB-lite"/>
    </source>
</evidence>
<proteinExistence type="predicted"/>
<dbReference type="OrthoDB" id="5593454at2759"/>
<gene>
    <name evidence="2" type="ORF">H4R20_004751</name>
</gene>
<evidence type="ECO:0000313" key="3">
    <source>
        <dbReference type="Proteomes" id="UP001140094"/>
    </source>
</evidence>
<feature type="region of interest" description="Disordered" evidence="1">
    <location>
        <begin position="1"/>
        <end position="27"/>
    </location>
</feature>
<name>A0A9W8HR65_9FUNG</name>
<dbReference type="EMBL" id="JANBUO010001352">
    <property type="protein sequence ID" value="KAJ2798634.1"/>
    <property type="molecule type" value="Genomic_DNA"/>
</dbReference>
<comment type="caution">
    <text evidence="2">The sequence shown here is derived from an EMBL/GenBank/DDBJ whole genome shotgun (WGS) entry which is preliminary data.</text>
</comment>